<evidence type="ECO:0000256" key="4">
    <source>
        <dbReference type="ARBA" id="ARBA00022490"/>
    </source>
</evidence>
<evidence type="ECO:0000256" key="15">
    <source>
        <dbReference type="ARBA" id="ARBA00023204"/>
    </source>
</evidence>
<feature type="domain" description="SOCS box" evidence="26">
    <location>
        <begin position="476"/>
        <end position="525"/>
    </location>
</feature>
<comment type="caution">
    <text evidence="27">The sequence shown here is derived from an EMBL/GenBank/DDBJ whole genome shotgun (WGS) entry which is preliminary data.</text>
</comment>
<keyword evidence="11" id="KW-0833">Ubl conjugation pathway</keyword>
<keyword evidence="18" id="KW-0131">Cell cycle</keyword>
<feature type="compositionally biased region" description="Acidic residues" evidence="23">
    <location>
        <begin position="866"/>
        <end position="880"/>
    </location>
</feature>
<feature type="compositionally biased region" description="Acidic residues" evidence="23">
    <location>
        <begin position="966"/>
        <end position="977"/>
    </location>
</feature>
<feature type="compositionally biased region" description="Basic and acidic residues" evidence="23">
    <location>
        <begin position="24"/>
        <end position="34"/>
    </location>
</feature>
<dbReference type="Pfam" id="PF12610">
    <property type="entry name" value="SOCS"/>
    <property type="match status" value="1"/>
</dbReference>
<dbReference type="PANTHER" id="PTHR18902:SF27">
    <property type="entry name" value="CENTROSOMAL PROTEIN OF 164 KDA"/>
    <property type="match status" value="1"/>
</dbReference>
<keyword evidence="7" id="KW-0132">Cell division</keyword>
<evidence type="ECO:0000256" key="3">
    <source>
        <dbReference type="ARBA" id="ARBA00004906"/>
    </source>
</evidence>
<dbReference type="Proteomes" id="UP000824219">
    <property type="component" value="Linkage Group LG17"/>
</dbReference>
<feature type="compositionally biased region" description="Basic and acidic residues" evidence="23">
    <location>
        <begin position="1082"/>
        <end position="1097"/>
    </location>
</feature>
<dbReference type="FunFam" id="3.30.1470.10:FF:000001">
    <property type="entry name" value="Centrosomal protein of 164 kDa"/>
    <property type="match status" value="1"/>
</dbReference>
<sequence>MSTGDSGDRGKDRERGARPKVRQSRSEERQDGGRRKGGRGKRKGRLAHEATADRPVSDGFEYGDLLNGLEPRNGSFSFRERRWRQVLSSPASSLTEKVSARISQNTASDDQSASETSSKSSSGSRTLRQKIQDAVGQCFPIKTHSGPSVSGQGISESPVPASSRRKIHLSELMLDSCPFPPGSELAQKWYLIKQHTAPISQPPVLDTLSGTGASVSTCTASAASVVEDEDDRLRERRRISIEQGVDPPPNAQIHTFEVTAQINPLYKLGPKLAHGMNELAGDDRATLQQQQHMLQRQQQHHQMLLQSCLDTLDEVVASSSGSAPSFSTESHPDSDSSSSSPCSMTRGSLVTTEHFKPQDGHHRAHTQIDYIHCLVPDLLQITNLPCYWGVMDRYEAETLLEGKPEGTFLLRDSAQEDYLFSVSFRRYGRSLHARIEQWNHNFSFDVHDPSVFHAPTVTGLLEHYKDPNSCMFFEPLLSNPIHRTRPFSLQHICRAVISSCTTYDGISALPIPNALKEHLKEYHYKQRVRTEGVDELAVVQQLICYDVQTNSAVSMSASALRIGDQLILEEDYDENYIPSEQEIHEYAREIGIDPERESELLWLAREGIVAPLPAEWKPCQDVTGDVYYFNFSTGQSTWDHPCDEQYRRLVTQERERSSGSVYVKKDKEKKKKKEKKKEKKKSEPEGLKASGPLGPLAPLRSVCDTPVPALRGSLGSSSGLQPLKASVGGSGMSSSLQRGRQEERPSLAPPTFYSDDEEDEEEVREKISMPHSPSGTSRLLQNLHLDLGALGGGLQYEDSEVSGTAPAEEKTEPELQDLALSGEISVNPPSPSQDSLRGRRHSPKQLGGSRDCSSADVFPPSRQDESIAEDELIPVEEEGEEQTRSEKRSEEEEEEIEVEGQSERDEEEKEEGKWQRKESGSEMIEQLDRETQSDMETPKARDEIEERKTPNSDKVMERYVDQVEYSGEEEEQSEMDEKEMREEGEKDCEREDSNGVTKEKEIGERCRSSSEEKGDEADVSRSEGEEKMSLKHTEEDEGNNGESNVTKMSESEDEEIERVESKKENPDTPLQQKDMLGKKRLPRCDRLRSEESEISEHVKVVSRHSADMKVGFRSKFSENVLDLSDLCLADSKAAPKQKEKYGRRDAYNYEKKEEEMRREAEKSSHRKGLGLDDWLCDHTREPPSSSSVSEREDAKGERKTMVEVEEKKRKHEAEDRTKREQKEIEGVEDRRRHEDKQSMRREEEEEETQRQMKEERLRAVEERDRRLCLLREELRREEEEEERRIREENEERIRALKERLQRERHDEEKRLDQETHTKIQQLQEQALRDRDAHLHKLREENEERVRELRAELEAEREKLEAQRRQELEKMREESEEELKAEKKRLQERREEQLSSLRLEEKTSDGQQDLRSPRPQQQLLAYKRELSDVLQEVREEVQREHSRKLEQLKEEHRNQLQAIREMHLEEESNERERVMHALQEERAQLLTSHTAQVEQLRMQLDTQLHNLRRTHTQKEAEVQGLIEKLELKTKDLKIQESRLLAQASDLEKRRKQLDGEEYELERGLETLPRLLKERDHLLSDLERARQESDRESKERMREREEMERERKREWEENESVKEERDRLQSKVNLLQDKYDRLMRRVRELEQRETAGCEEEEKKEREREDERKNKESEESLRVEDLEPSPSHGTRSNMEELRDFITSENVSLQRARQFLDRQSGNLRERQAVLKAARTTHQDPTPGVHLLPQNLQQEASHLEELKQTVQKGHTLLRKKEERLSQLENSLVEELSCDDAERMEAERRVTFDVTDSETSSVYGQEGTVPVKVQQLADSLQQISSQLNTVLGALGSLTQSTSTSTSFPRSSTLPPAPSWAWSPNTSSFSGAKQNGFSHSSVNGVTTMSGSDLLLNSNWRKLLPGVSMDNSFSTRAHTAYSGYMPTSLSSMMQSKSSELDSLRLQGLIEGNKRWLETRRKDTNVPLFTRYQVPPSTNGLVQLSLDENNQIRVHHF</sequence>
<dbReference type="CDD" id="cd00201">
    <property type="entry name" value="WW"/>
    <property type="match status" value="1"/>
</dbReference>
<feature type="region of interest" description="Disordered" evidence="23">
    <location>
        <begin position="1359"/>
        <end position="1419"/>
    </location>
</feature>
<evidence type="ECO:0000256" key="17">
    <source>
        <dbReference type="ARBA" id="ARBA00023242"/>
    </source>
</evidence>
<dbReference type="FunFam" id="3.30.505.10:FF:000028">
    <property type="entry name" value="Suppressor of cytokine signaling 5"/>
    <property type="match status" value="1"/>
</dbReference>
<evidence type="ECO:0000256" key="12">
    <source>
        <dbReference type="ARBA" id="ARBA00022794"/>
    </source>
</evidence>
<dbReference type="GO" id="GO:0005813">
    <property type="term" value="C:centrosome"/>
    <property type="evidence" value="ECO:0007669"/>
    <property type="project" value="TreeGrafter"/>
</dbReference>
<keyword evidence="5" id="KW-0597">Phosphoprotein</keyword>
<feature type="domain" description="WW" evidence="25">
    <location>
        <begin position="610"/>
        <end position="643"/>
    </location>
</feature>
<keyword evidence="15" id="KW-0234">DNA repair</keyword>
<evidence type="ECO:0000256" key="16">
    <source>
        <dbReference type="ARBA" id="ARBA00023212"/>
    </source>
</evidence>
<feature type="compositionally biased region" description="Acidic residues" evidence="23">
    <location>
        <begin position="891"/>
        <end position="909"/>
    </location>
</feature>
<evidence type="ECO:0000256" key="22">
    <source>
        <dbReference type="PROSITE-ProRule" id="PRU00191"/>
    </source>
</evidence>
<dbReference type="SMART" id="SM00456">
    <property type="entry name" value="WW"/>
    <property type="match status" value="1"/>
</dbReference>
<feature type="compositionally biased region" description="Basic and acidic residues" evidence="23">
    <location>
        <begin position="1298"/>
        <end position="1317"/>
    </location>
</feature>
<comment type="function">
    <text evidence="19">Plays a role in microtubule organization and/or maintenance for the formation of primary cilia (PC), a microtubule-based structure that protrudes from the surface of epithelial cells. Plays a critical role in G2/M checkpoint and nuclear divisions. A key player in the DNA damage-activated ATR/ATM signaling cascade since it is required for the proper phosphorylation of H2AX, RPA, CHEK2 and CHEK1. Plays a critical role in chromosome segregation, acting as a mediator required for the maintenance of genomic stability through modulation of MDC1, RPA and CHEK1.</text>
</comment>
<evidence type="ECO:0000256" key="8">
    <source>
        <dbReference type="ARBA" id="ARBA00022700"/>
    </source>
</evidence>
<feature type="compositionally biased region" description="Basic residues" evidence="23">
    <location>
        <begin position="35"/>
        <end position="45"/>
    </location>
</feature>
<dbReference type="InterPro" id="IPR051841">
    <property type="entry name" value="MT-Golgi_org_protein"/>
</dbReference>
<feature type="region of interest" description="Disordered" evidence="23">
    <location>
        <begin position="1645"/>
        <end position="1691"/>
    </location>
</feature>
<feature type="compositionally biased region" description="Basic and acidic residues" evidence="23">
    <location>
        <begin position="1136"/>
        <end position="1163"/>
    </location>
</feature>
<dbReference type="GO" id="GO:0009968">
    <property type="term" value="P:negative regulation of signal transduction"/>
    <property type="evidence" value="ECO:0007669"/>
    <property type="project" value="UniProtKB-KW"/>
</dbReference>
<evidence type="ECO:0000256" key="23">
    <source>
        <dbReference type="SAM" id="MobiDB-lite"/>
    </source>
</evidence>
<dbReference type="SMART" id="SM00252">
    <property type="entry name" value="SH2"/>
    <property type="match status" value="1"/>
</dbReference>
<comment type="pathway">
    <text evidence="3">Protein modification; protein ubiquitination.</text>
</comment>
<keyword evidence="14" id="KW-0175">Coiled coil</keyword>
<feature type="compositionally biased region" description="Basic and acidic residues" evidence="23">
    <location>
        <begin position="978"/>
        <end position="1034"/>
    </location>
</feature>
<name>A0A9D3NIT3_9TELE</name>
<dbReference type="GO" id="GO:0035556">
    <property type="term" value="P:intracellular signal transduction"/>
    <property type="evidence" value="ECO:0007669"/>
    <property type="project" value="InterPro"/>
</dbReference>
<feature type="compositionally biased region" description="Polar residues" evidence="23">
    <location>
        <begin position="145"/>
        <end position="155"/>
    </location>
</feature>
<proteinExistence type="predicted"/>
<evidence type="ECO:0000256" key="11">
    <source>
        <dbReference type="ARBA" id="ARBA00022786"/>
    </source>
</evidence>
<dbReference type="GO" id="GO:0006281">
    <property type="term" value="P:DNA repair"/>
    <property type="evidence" value="ECO:0007669"/>
    <property type="project" value="UniProtKB-KW"/>
</dbReference>
<feature type="compositionally biased region" description="Basic residues" evidence="23">
    <location>
        <begin position="667"/>
        <end position="679"/>
    </location>
</feature>
<gene>
    <name evidence="27" type="ORF">KOW79_014906</name>
</gene>
<evidence type="ECO:0000256" key="6">
    <source>
        <dbReference type="ARBA" id="ARBA00022604"/>
    </source>
</evidence>
<dbReference type="PROSITE" id="PS50225">
    <property type="entry name" value="SOCS"/>
    <property type="match status" value="1"/>
</dbReference>
<keyword evidence="10" id="KW-0498">Mitosis</keyword>
<dbReference type="EMBL" id="JAHKSW010000017">
    <property type="protein sequence ID" value="KAG7322048.1"/>
    <property type="molecule type" value="Genomic_DNA"/>
</dbReference>
<dbReference type="InterPro" id="IPR036020">
    <property type="entry name" value="WW_dom_sf"/>
</dbReference>
<dbReference type="InterPro" id="IPR001496">
    <property type="entry name" value="SOCS_box"/>
</dbReference>
<feature type="region of interest" description="Disordered" evidence="23">
    <location>
        <begin position="1298"/>
        <end position="1345"/>
    </location>
</feature>
<evidence type="ECO:0000256" key="20">
    <source>
        <dbReference type="ARBA" id="ARBA00061715"/>
    </source>
</evidence>
<dbReference type="InterPro" id="IPR022252">
    <property type="entry name" value="SOCS4/SOCS5_dom"/>
</dbReference>
<organism evidence="27 28">
    <name type="scientific">Hemibagrus wyckioides</name>
    <dbReference type="NCBI Taxonomy" id="337641"/>
    <lineage>
        <taxon>Eukaryota</taxon>
        <taxon>Metazoa</taxon>
        <taxon>Chordata</taxon>
        <taxon>Craniata</taxon>
        <taxon>Vertebrata</taxon>
        <taxon>Euteleostomi</taxon>
        <taxon>Actinopterygii</taxon>
        <taxon>Neopterygii</taxon>
        <taxon>Teleostei</taxon>
        <taxon>Ostariophysi</taxon>
        <taxon>Siluriformes</taxon>
        <taxon>Bagridae</taxon>
        <taxon>Hemibagrus</taxon>
    </lineage>
</organism>
<dbReference type="GO" id="GO:0005634">
    <property type="term" value="C:nucleus"/>
    <property type="evidence" value="ECO:0007669"/>
    <property type="project" value="UniProtKB-SubCell"/>
</dbReference>
<feature type="region of interest" description="Disordered" evidence="23">
    <location>
        <begin position="319"/>
        <end position="346"/>
    </location>
</feature>
<dbReference type="PROSITE" id="PS01159">
    <property type="entry name" value="WW_DOMAIN_1"/>
    <property type="match status" value="1"/>
</dbReference>
<dbReference type="InterPro" id="IPR001202">
    <property type="entry name" value="WW_dom"/>
</dbReference>
<dbReference type="GO" id="GO:0051301">
    <property type="term" value="P:cell division"/>
    <property type="evidence" value="ECO:0007669"/>
    <property type="project" value="UniProtKB-KW"/>
</dbReference>
<evidence type="ECO:0000256" key="7">
    <source>
        <dbReference type="ARBA" id="ARBA00022618"/>
    </source>
</evidence>
<evidence type="ECO:0000256" key="10">
    <source>
        <dbReference type="ARBA" id="ARBA00022776"/>
    </source>
</evidence>
<dbReference type="GO" id="GO:0097539">
    <property type="term" value="C:ciliary transition fiber"/>
    <property type="evidence" value="ECO:0007669"/>
    <property type="project" value="TreeGrafter"/>
</dbReference>
<evidence type="ECO:0000313" key="27">
    <source>
        <dbReference type="EMBL" id="KAG7322048.1"/>
    </source>
</evidence>
<dbReference type="OrthoDB" id="6344460at2759"/>
<evidence type="ECO:0000256" key="19">
    <source>
        <dbReference type="ARBA" id="ARBA00056906"/>
    </source>
</evidence>
<keyword evidence="16" id="KW-0206">Cytoskeleton</keyword>
<reference evidence="27 28" key="1">
    <citation type="submission" date="2021-06" db="EMBL/GenBank/DDBJ databases">
        <title>Chromosome-level genome assembly of the red-tail catfish (Hemibagrus wyckioides).</title>
        <authorList>
            <person name="Shao F."/>
        </authorList>
    </citation>
    <scope>NUCLEOTIDE SEQUENCE [LARGE SCALE GENOMIC DNA]</scope>
    <source>
        <strain evidence="27">EC202008001</strain>
        <tissue evidence="27">Blood</tissue>
    </source>
</reference>
<accession>A0A9D3NIT3</accession>
<evidence type="ECO:0000259" key="25">
    <source>
        <dbReference type="PROSITE" id="PS50020"/>
    </source>
</evidence>
<dbReference type="SUPFAM" id="SSF51045">
    <property type="entry name" value="WW domain"/>
    <property type="match status" value="1"/>
</dbReference>
<evidence type="ECO:0000313" key="28">
    <source>
        <dbReference type="Proteomes" id="UP000824219"/>
    </source>
</evidence>
<keyword evidence="6" id="KW-0341">Growth regulation</keyword>
<evidence type="ECO:0000256" key="9">
    <source>
        <dbReference type="ARBA" id="ARBA00022763"/>
    </source>
</evidence>
<dbReference type="SMART" id="SM00253">
    <property type="entry name" value="SOCS"/>
    <property type="match status" value="1"/>
</dbReference>
<keyword evidence="13 22" id="KW-0727">SH2 domain</keyword>
<dbReference type="InterPro" id="IPR000980">
    <property type="entry name" value="SH2"/>
</dbReference>
<dbReference type="Pfam" id="PF00397">
    <property type="entry name" value="WW"/>
    <property type="match status" value="1"/>
</dbReference>
<dbReference type="InterPro" id="IPR036036">
    <property type="entry name" value="SOCS_box-like_dom_sf"/>
</dbReference>
<feature type="compositionally biased region" description="Polar residues" evidence="23">
    <location>
        <begin position="86"/>
        <end position="107"/>
    </location>
</feature>
<feature type="compositionally biased region" description="Low complexity" evidence="23">
    <location>
        <begin position="710"/>
        <end position="720"/>
    </location>
</feature>
<feature type="region of interest" description="Disordered" evidence="23">
    <location>
        <begin position="651"/>
        <end position="1097"/>
    </location>
</feature>
<dbReference type="Pfam" id="PF07525">
    <property type="entry name" value="SOCS_box"/>
    <property type="match status" value="1"/>
</dbReference>
<keyword evidence="9" id="KW-0227">DNA damage</keyword>
<keyword evidence="12" id="KW-0970">Cilium biogenesis/degradation</keyword>
<evidence type="ECO:0000259" key="26">
    <source>
        <dbReference type="PROSITE" id="PS50225"/>
    </source>
</evidence>
<feature type="compositionally biased region" description="Basic and acidic residues" evidence="23">
    <location>
        <begin position="1645"/>
        <end position="1678"/>
    </location>
</feature>
<dbReference type="PROSITE" id="PS50020">
    <property type="entry name" value="WW_DOMAIN_2"/>
    <property type="match status" value="1"/>
</dbReference>
<dbReference type="PROSITE" id="PS50001">
    <property type="entry name" value="SH2"/>
    <property type="match status" value="1"/>
</dbReference>
<dbReference type="PANTHER" id="PTHR18902">
    <property type="entry name" value="NUCLEAR MITOTIC APPARATUS PROTEIN 1-RELATED"/>
    <property type="match status" value="1"/>
</dbReference>
<feature type="compositionally biased region" description="Basic and acidic residues" evidence="23">
    <location>
        <begin position="1"/>
        <end position="17"/>
    </location>
</feature>
<feature type="region of interest" description="Disordered" evidence="23">
    <location>
        <begin position="1128"/>
        <end position="1257"/>
    </location>
</feature>
<feature type="compositionally biased region" description="Basic and acidic residues" evidence="23">
    <location>
        <begin position="1359"/>
        <end position="1403"/>
    </location>
</feature>
<feature type="compositionally biased region" description="Polar residues" evidence="23">
    <location>
        <begin position="771"/>
        <end position="780"/>
    </location>
</feature>
<evidence type="ECO:0000256" key="21">
    <source>
        <dbReference type="ARBA" id="ARBA00067900"/>
    </source>
</evidence>
<dbReference type="SUPFAM" id="SSF55550">
    <property type="entry name" value="SH2 domain"/>
    <property type="match status" value="1"/>
</dbReference>
<keyword evidence="28" id="KW-1185">Reference proteome</keyword>
<feature type="compositionally biased region" description="Basic and acidic residues" evidence="23">
    <location>
        <begin position="1326"/>
        <end position="1345"/>
    </location>
</feature>
<keyword evidence="17" id="KW-0539">Nucleus</keyword>
<feature type="compositionally biased region" description="Polar residues" evidence="23">
    <location>
        <begin position="1404"/>
        <end position="1418"/>
    </location>
</feature>
<feature type="region of interest" description="Disordered" evidence="23">
    <location>
        <begin position="1"/>
        <end position="160"/>
    </location>
</feature>
<dbReference type="Pfam" id="PF00017">
    <property type="entry name" value="SH2"/>
    <property type="match status" value="1"/>
</dbReference>
<dbReference type="InterPro" id="IPR036860">
    <property type="entry name" value="SH2_dom_sf"/>
</dbReference>
<evidence type="ECO:0000259" key="24">
    <source>
        <dbReference type="PROSITE" id="PS50001"/>
    </source>
</evidence>
<evidence type="ECO:0000256" key="5">
    <source>
        <dbReference type="ARBA" id="ARBA00022553"/>
    </source>
</evidence>
<evidence type="ECO:0000256" key="14">
    <source>
        <dbReference type="ARBA" id="ARBA00023054"/>
    </source>
</evidence>
<feature type="compositionally biased region" description="Low complexity" evidence="23">
    <location>
        <begin position="108"/>
        <end position="124"/>
    </location>
</feature>
<feature type="compositionally biased region" description="Basic and acidic residues" evidence="23">
    <location>
        <begin position="1189"/>
        <end position="1257"/>
    </location>
</feature>
<dbReference type="Gene3D" id="3.30.505.10">
    <property type="entry name" value="SH2 domain"/>
    <property type="match status" value="1"/>
</dbReference>
<feature type="compositionally biased region" description="Basic and acidic residues" evidence="23">
    <location>
        <begin position="910"/>
        <end position="961"/>
    </location>
</feature>
<dbReference type="GO" id="GO:0005814">
    <property type="term" value="C:centriole"/>
    <property type="evidence" value="ECO:0007669"/>
    <property type="project" value="UniProtKB-SubCell"/>
</dbReference>
<evidence type="ECO:0000256" key="13">
    <source>
        <dbReference type="ARBA" id="ARBA00022999"/>
    </source>
</evidence>
<evidence type="ECO:0000256" key="2">
    <source>
        <dbReference type="ARBA" id="ARBA00004123"/>
    </source>
</evidence>
<feature type="compositionally biased region" description="Basic and acidic residues" evidence="23">
    <location>
        <begin position="881"/>
        <end position="890"/>
    </location>
</feature>
<comment type="subunit">
    <text evidence="20">Interacts (via N-terminus) with ATRIP. Interacts with ATM, ATR and MDC1. Interacts with XPA (via N-terminus) upon UV irradiation. Interacts with CEP83, CCDC92, TTBK2, DVL3, NPHP3 and weakly with NPHP4. Interacts with DZIP1.</text>
</comment>
<protein>
    <recommendedName>
        <fullName evidence="21">Centrosomal protein of 164 kDa</fullName>
    </recommendedName>
</protein>
<keyword evidence="8" id="KW-0734">Signal transduction inhibitor</keyword>
<comment type="subcellular location">
    <subcellularLocation>
        <location evidence="1">Cytoplasm</location>
        <location evidence="1">Cytoskeleton</location>
        <location evidence="1">Microtubule organizing center</location>
        <location evidence="1">Centrosome</location>
        <location evidence="1">Centriole</location>
    </subcellularLocation>
    <subcellularLocation>
        <location evidence="2">Nucleus</location>
    </subcellularLocation>
</comment>
<feature type="region of interest" description="Disordered" evidence="23">
    <location>
        <begin position="1581"/>
        <end position="1616"/>
    </location>
</feature>
<dbReference type="Gene3D" id="3.30.1470.10">
    <property type="entry name" value="Photosystem I PsaD, reaction center subunit II"/>
    <property type="match status" value="1"/>
</dbReference>
<evidence type="ECO:0000256" key="18">
    <source>
        <dbReference type="ARBA" id="ARBA00023306"/>
    </source>
</evidence>
<keyword evidence="4" id="KW-0963">Cytoplasm</keyword>
<feature type="compositionally biased region" description="Basic and acidic residues" evidence="23">
    <location>
        <begin position="46"/>
        <end position="56"/>
    </location>
</feature>
<feature type="domain" description="SH2" evidence="24">
    <location>
        <begin position="386"/>
        <end position="481"/>
    </location>
</feature>
<dbReference type="SUPFAM" id="SSF158235">
    <property type="entry name" value="SOCS box-like"/>
    <property type="match status" value="1"/>
</dbReference>
<dbReference type="SMART" id="SM00969">
    <property type="entry name" value="SOCS_box"/>
    <property type="match status" value="1"/>
</dbReference>
<evidence type="ECO:0000256" key="1">
    <source>
        <dbReference type="ARBA" id="ARBA00004114"/>
    </source>
</evidence>
<dbReference type="GO" id="GO:0060271">
    <property type="term" value="P:cilium assembly"/>
    <property type="evidence" value="ECO:0007669"/>
    <property type="project" value="TreeGrafter"/>
</dbReference>